<gene>
    <name evidence="11" type="primary">manB</name>
    <name evidence="11" type="ORF">OG549_06045</name>
</gene>
<reference evidence="11" key="1">
    <citation type="submission" date="2022-10" db="EMBL/GenBank/DDBJ databases">
        <title>The complete genomes of actinobacterial strains from the NBC collection.</title>
        <authorList>
            <person name="Joergensen T.S."/>
            <person name="Alvarez Arevalo M."/>
            <person name="Sterndorff E.B."/>
            <person name="Faurdal D."/>
            <person name="Vuksanovic O."/>
            <person name="Mourched A.-S."/>
            <person name="Charusanti P."/>
            <person name="Shaw S."/>
            <person name="Blin K."/>
            <person name="Weber T."/>
        </authorList>
    </citation>
    <scope>NUCLEOTIDE SEQUENCE</scope>
    <source>
        <strain evidence="11">NBC_00003</strain>
    </source>
</reference>
<dbReference type="Pfam" id="PF00408">
    <property type="entry name" value="PGM_PMM_IV"/>
    <property type="match status" value="1"/>
</dbReference>
<dbReference type="InterPro" id="IPR005841">
    <property type="entry name" value="Alpha-D-phosphohexomutase_SF"/>
</dbReference>
<feature type="domain" description="Alpha-D-phosphohexomutase C-terminal" evidence="7">
    <location>
        <begin position="365"/>
        <end position="438"/>
    </location>
</feature>
<comment type="similarity">
    <text evidence="2">Belongs to the phosphohexose mutase family.</text>
</comment>
<dbReference type="AlphaFoldDB" id="A0AAU2UZ37"/>
<dbReference type="GO" id="GO:0016868">
    <property type="term" value="F:intramolecular phosphotransferase activity"/>
    <property type="evidence" value="ECO:0007669"/>
    <property type="project" value="InterPro"/>
</dbReference>
<keyword evidence="6" id="KW-0413">Isomerase</keyword>
<dbReference type="InterPro" id="IPR005845">
    <property type="entry name" value="A-D-PHexomutase_a/b/a-II"/>
</dbReference>
<evidence type="ECO:0000256" key="6">
    <source>
        <dbReference type="ARBA" id="ARBA00023235"/>
    </source>
</evidence>
<evidence type="ECO:0000256" key="3">
    <source>
        <dbReference type="ARBA" id="ARBA00022553"/>
    </source>
</evidence>
<evidence type="ECO:0000256" key="5">
    <source>
        <dbReference type="ARBA" id="ARBA00022842"/>
    </source>
</evidence>
<protein>
    <submittedName>
        <fullName evidence="11">Phosphomannomutase/phosphoglucomutase</fullName>
    </submittedName>
</protein>
<sequence length="448" mass="46488">MSEVRGTAERIIGAYGVRGRVPDELDLGGAYRTGAAFALLTGAPVVAVAHDLRGSSPALADAFGQGILDQGADVLDAGPGPADSLTYLSGHLEVPGALVTAGHGPGAPHAIRLCRAGAVAIAEGTGLEAIRERLAGPRPPMTDAPGSVVAAPVLDDYVTRLRSLVDLSGIRPLKVVVDAAHGMAALTAPRVLHPAVELVPVRFQGVNERSGQGSWDLGERVRRTGADLGLAFDAVAERLRAVDERGVAVPPAAVIALVAARELARRPGAAVVHDLITSRCAIEAVEAAGGIPLRCRVGRAAIRSLMAEQGAAFGGSHSGLYYFRDFWCADSAMLAGLHLVAELGHSGRELSELAAGHDRYPRSGEIGIRVEDPGAALHRVTAHFAATDAELDHLDGVTGEFGDGSWFNVRAARTAPLVRIHVEAETRAAMEGLRERVLSVVAASVPAR</sequence>
<evidence type="ECO:0000256" key="1">
    <source>
        <dbReference type="ARBA" id="ARBA00001946"/>
    </source>
</evidence>
<dbReference type="GO" id="GO:0046872">
    <property type="term" value="F:metal ion binding"/>
    <property type="evidence" value="ECO:0007669"/>
    <property type="project" value="UniProtKB-KW"/>
</dbReference>
<dbReference type="Pfam" id="PF02880">
    <property type="entry name" value="PGM_PMM_III"/>
    <property type="match status" value="1"/>
</dbReference>
<name>A0AAU2UZ37_9ACTN</name>
<accession>A0AAU2UZ37</accession>
<dbReference type="EMBL" id="CP108318">
    <property type="protein sequence ID" value="WTW60239.1"/>
    <property type="molecule type" value="Genomic_DNA"/>
</dbReference>
<evidence type="ECO:0000259" key="8">
    <source>
        <dbReference type="Pfam" id="PF02878"/>
    </source>
</evidence>
<dbReference type="GO" id="GO:0005975">
    <property type="term" value="P:carbohydrate metabolic process"/>
    <property type="evidence" value="ECO:0007669"/>
    <property type="project" value="InterPro"/>
</dbReference>
<evidence type="ECO:0000259" key="7">
    <source>
        <dbReference type="Pfam" id="PF00408"/>
    </source>
</evidence>
<dbReference type="PANTHER" id="PTHR43771">
    <property type="entry name" value="PHOSPHOMANNOMUTASE"/>
    <property type="match status" value="1"/>
</dbReference>
<dbReference type="InterPro" id="IPR005846">
    <property type="entry name" value="A-D-PHexomutase_a/b/a-III"/>
</dbReference>
<keyword evidence="3" id="KW-0597">Phosphoprotein</keyword>
<dbReference type="PANTHER" id="PTHR43771:SF1">
    <property type="entry name" value="PHOSPHOMANNOMUTASE"/>
    <property type="match status" value="1"/>
</dbReference>
<dbReference type="SUPFAM" id="SSF53738">
    <property type="entry name" value="Phosphoglucomutase, first 3 domains"/>
    <property type="match status" value="3"/>
</dbReference>
<evidence type="ECO:0000256" key="4">
    <source>
        <dbReference type="ARBA" id="ARBA00022723"/>
    </source>
</evidence>
<dbReference type="InterPro" id="IPR005843">
    <property type="entry name" value="A-D-PHexomutase_C"/>
</dbReference>
<feature type="domain" description="Alpha-D-phosphohexomutase alpha/beta/alpha" evidence="8">
    <location>
        <begin position="11"/>
        <end position="130"/>
    </location>
</feature>
<dbReference type="InterPro" id="IPR016055">
    <property type="entry name" value="A-D-PHexomutase_a/b/a-I/II/III"/>
</dbReference>
<evidence type="ECO:0000256" key="2">
    <source>
        <dbReference type="ARBA" id="ARBA00010231"/>
    </source>
</evidence>
<dbReference type="InterPro" id="IPR036900">
    <property type="entry name" value="A-D-PHexomutase_C_sf"/>
</dbReference>
<dbReference type="Pfam" id="PF02879">
    <property type="entry name" value="PGM_PMM_II"/>
    <property type="match status" value="1"/>
</dbReference>
<dbReference type="PRINTS" id="PR00509">
    <property type="entry name" value="PGMPMM"/>
</dbReference>
<comment type="cofactor">
    <cofactor evidence="1">
        <name>Mg(2+)</name>
        <dbReference type="ChEBI" id="CHEBI:18420"/>
    </cofactor>
</comment>
<feature type="domain" description="Alpha-D-phosphohexomutase alpha/beta/alpha" evidence="9">
    <location>
        <begin position="155"/>
        <end position="246"/>
    </location>
</feature>
<evidence type="ECO:0000259" key="10">
    <source>
        <dbReference type="Pfam" id="PF02880"/>
    </source>
</evidence>
<evidence type="ECO:0000259" key="9">
    <source>
        <dbReference type="Pfam" id="PF02879"/>
    </source>
</evidence>
<dbReference type="InterPro" id="IPR005844">
    <property type="entry name" value="A-D-PHexomutase_a/b/a-I"/>
</dbReference>
<proteinExistence type="inferred from homology"/>
<keyword evidence="5" id="KW-0460">Magnesium</keyword>
<dbReference type="SUPFAM" id="SSF55957">
    <property type="entry name" value="Phosphoglucomutase, C-terminal domain"/>
    <property type="match status" value="1"/>
</dbReference>
<organism evidence="11">
    <name type="scientific">Streptomyces sp. NBC_00003</name>
    <dbReference type="NCBI Taxonomy" id="2903608"/>
    <lineage>
        <taxon>Bacteria</taxon>
        <taxon>Bacillati</taxon>
        <taxon>Actinomycetota</taxon>
        <taxon>Actinomycetes</taxon>
        <taxon>Kitasatosporales</taxon>
        <taxon>Streptomycetaceae</taxon>
        <taxon>Streptomyces</taxon>
    </lineage>
</organism>
<dbReference type="Gene3D" id="3.30.310.50">
    <property type="entry name" value="Alpha-D-phosphohexomutase, C-terminal domain"/>
    <property type="match status" value="1"/>
</dbReference>
<dbReference type="Pfam" id="PF02878">
    <property type="entry name" value="PGM_PMM_I"/>
    <property type="match status" value="1"/>
</dbReference>
<feature type="domain" description="Alpha-D-phosphohexomutase alpha/beta/alpha" evidence="10">
    <location>
        <begin position="255"/>
        <end position="355"/>
    </location>
</feature>
<dbReference type="Gene3D" id="3.40.120.10">
    <property type="entry name" value="Alpha-D-Glucose-1,6-Bisphosphate, subunit A, domain 3"/>
    <property type="match status" value="3"/>
</dbReference>
<evidence type="ECO:0000313" key="11">
    <source>
        <dbReference type="EMBL" id="WTW60239.1"/>
    </source>
</evidence>
<keyword evidence="4" id="KW-0479">Metal-binding</keyword>